<dbReference type="GO" id="GO:0030515">
    <property type="term" value="F:snoRNA binding"/>
    <property type="evidence" value="ECO:0007669"/>
    <property type="project" value="TreeGrafter"/>
</dbReference>
<feature type="compositionally biased region" description="Basic and acidic residues" evidence="4">
    <location>
        <begin position="315"/>
        <end position="324"/>
    </location>
</feature>
<dbReference type="GO" id="GO:0032040">
    <property type="term" value="C:small-subunit processome"/>
    <property type="evidence" value="ECO:0007669"/>
    <property type="project" value="TreeGrafter"/>
</dbReference>
<keyword evidence="6" id="KW-1185">Reference proteome</keyword>
<dbReference type="InParanoid" id="A0A1D3CWU8"/>
<evidence type="ECO:0000313" key="6">
    <source>
        <dbReference type="Proteomes" id="UP000095192"/>
    </source>
</evidence>
<dbReference type="InterPro" id="IPR020472">
    <property type="entry name" value="WD40_PAC1"/>
</dbReference>
<keyword evidence="2" id="KW-0677">Repeat</keyword>
<dbReference type="Proteomes" id="UP000095192">
    <property type="component" value="Unassembled WGS sequence"/>
</dbReference>
<protein>
    <submittedName>
        <fullName evidence="5">WD-40 repeat-containing protein</fullName>
    </submittedName>
</protein>
<evidence type="ECO:0000256" key="3">
    <source>
        <dbReference type="PROSITE-ProRule" id="PRU00221"/>
    </source>
</evidence>
<sequence length="845" mass="91448">MVKAYLNYKHAASFGLTATPSANLVLLPGVGPSFSSCSGDLVWCCCGSEAVLWHTQQRQQLLRLQPPPVMLPDGELEVYRQAATVVAPAAVAAAVAVGYSDGSIRPVTALLPLHATLALEAAAKEEADAEEDAIAATATAATAARDGETQQHAAPGKQRNNKRKAHSHVSQNSSDACNTTNSSVLLLSGSKDGLLKIWDVDLQLCLHTEVGAAEAGEVWTLAVNPCQTRLFVGGGDHKIRVFALHLGLHAAAASNASASEAAAAQITRAVTSGGSRIVDFYRCLNAEEQKRQQLKRERRAQQRLKKKQQQEEEEKGQQQHDQQQHDQQFSEMLYANGEDAFEHLTRFSSGGHAGQLRSLCTSHDDGYILSAADEGAKVWSASSSTVRCVKTLPCEEPQCGFVMAGNEHIVLGCRSGELLLFDLGSNELLQRTAAHAGAVNALAEHPKHTGFASASSDKTVKLFAFYISDELSEAHEKKKKKAGGGFSPKDQHQQISLRCEGSFNVPDEALDVAFHPVGNLLIVALIDHTILVLHADTAIEAFFAPAASVTGRIRLSLYGHKLPVTSVAVSSSGALLASGSVDKSLKIWGLDFGDIRKSFRAHEETVTKVAFLPLTHYVLTAGLDGFIKQWDADRHLLVKVYACGVSARGGCLGVAPTVIMERPTKLTDEALKTADKLIEALQVARQQREEDAEFATAFFRWVSALPRDGCRSSFEADPLPMPPAARGCVSLWYDSLNAFGSGPTEVAVRLALQLVQLHFRLIQRLRAVIRPLLQYQRDALRFNSAALGVLLRCVSSSSSEALHQLRDQQLLSLSSQMPPHDSVVNHTPQPREWEATPIQQQQQEL</sequence>
<feature type="repeat" description="WD" evidence="3">
    <location>
        <begin position="185"/>
        <end position="208"/>
    </location>
</feature>
<evidence type="ECO:0000256" key="4">
    <source>
        <dbReference type="SAM" id="MobiDB-lite"/>
    </source>
</evidence>
<dbReference type="VEuPathDB" id="ToxoDB:LOC34618137"/>
<feature type="repeat" description="WD" evidence="3">
    <location>
        <begin position="557"/>
        <end position="598"/>
    </location>
</feature>
<feature type="compositionally biased region" description="Polar residues" evidence="4">
    <location>
        <begin position="168"/>
        <end position="179"/>
    </location>
</feature>
<dbReference type="InterPro" id="IPR051570">
    <property type="entry name" value="TBC1_cilium_biogenesis"/>
</dbReference>
<dbReference type="PROSITE" id="PS50082">
    <property type="entry name" value="WD_REPEATS_2"/>
    <property type="match status" value="3"/>
</dbReference>
<dbReference type="PANTHER" id="PTHR19853:SF0">
    <property type="entry name" value="WD REPEAT-CONTAINING PROTEIN 3"/>
    <property type="match status" value="1"/>
</dbReference>
<dbReference type="PROSITE" id="PS00678">
    <property type="entry name" value="WD_REPEATS_1"/>
    <property type="match status" value="1"/>
</dbReference>
<gene>
    <name evidence="5" type="ORF">cyc_01061</name>
</gene>
<name>A0A1D3CWU8_9EIME</name>
<dbReference type="EMBL" id="JROU02001670">
    <property type="protein sequence ID" value="OEH75672.1"/>
    <property type="molecule type" value="Genomic_DNA"/>
</dbReference>
<evidence type="ECO:0000256" key="1">
    <source>
        <dbReference type="ARBA" id="ARBA00022574"/>
    </source>
</evidence>
<dbReference type="PANTHER" id="PTHR19853">
    <property type="entry name" value="WD REPEAT CONTAINING PROTEIN 3 WDR3"/>
    <property type="match status" value="1"/>
</dbReference>
<reference evidence="5 6" key="1">
    <citation type="journal article" date="2016" name="BMC Genomics">
        <title>Comparative genomics reveals Cyclospora cayetanensis possesses coccidia-like metabolism and invasion components but unique surface antigens.</title>
        <authorList>
            <person name="Liu S."/>
            <person name="Wang L."/>
            <person name="Zheng H."/>
            <person name="Xu Z."/>
            <person name="Roellig D.M."/>
            <person name="Li N."/>
            <person name="Frace M.A."/>
            <person name="Tang K."/>
            <person name="Arrowood M.J."/>
            <person name="Moss D.M."/>
            <person name="Zhang L."/>
            <person name="Feng Y."/>
            <person name="Xiao L."/>
        </authorList>
    </citation>
    <scope>NUCLEOTIDE SEQUENCE [LARGE SCALE GENOMIC DNA]</scope>
    <source>
        <strain evidence="5 6">CHN_HEN01</strain>
    </source>
</reference>
<dbReference type="Pfam" id="PF25172">
    <property type="entry name" value="Beta-prop_WDR3_2nd"/>
    <property type="match status" value="1"/>
</dbReference>
<dbReference type="FunCoup" id="A0A1D3CWU8">
    <property type="interactions" value="208"/>
</dbReference>
<comment type="caution">
    <text evidence="5">The sequence shown here is derived from an EMBL/GenBank/DDBJ whole genome shotgun (WGS) entry which is preliminary data.</text>
</comment>
<dbReference type="InterPro" id="IPR001680">
    <property type="entry name" value="WD40_rpt"/>
</dbReference>
<dbReference type="InterPro" id="IPR019775">
    <property type="entry name" value="WD40_repeat_CS"/>
</dbReference>
<feature type="region of interest" description="Disordered" evidence="4">
    <location>
        <begin position="816"/>
        <end position="845"/>
    </location>
</feature>
<dbReference type="SUPFAM" id="SSF50978">
    <property type="entry name" value="WD40 repeat-like"/>
    <property type="match status" value="2"/>
</dbReference>
<dbReference type="Gene3D" id="2.130.10.10">
    <property type="entry name" value="YVTN repeat-like/Quinoprotein amine dehydrogenase"/>
    <property type="match status" value="2"/>
</dbReference>
<dbReference type="PRINTS" id="PR00320">
    <property type="entry name" value="GPROTEINBRPT"/>
</dbReference>
<dbReference type="AlphaFoldDB" id="A0A1D3CWU8"/>
<feature type="region of interest" description="Disordered" evidence="4">
    <location>
        <begin position="141"/>
        <end position="179"/>
    </location>
</feature>
<keyword evidence="1 3" id="KW-0853">WD repeat</keyword>
<dbReference type="GO" id="GO:0034388">
    <property type="term" value="C:Pwp2p-containing subcomplex of 90S preribosome"/>
    <property type="evidence" value="ECO:0007669"/>
    <property type="project" value="TreeGrafter"/>
</dbReference>
<evidence type="ECO:0000256" key="2">
    <source>
        <dbReference type="ARBA" id="ARBA00022737"/>
    </source>
</evidence>
<accession>A0A1D3CWU8</accession>
<dbReference type="PROSITE" id="PS50294">
    <property type="entry name" value="WD_REPEATS_REGION"/>
    <property type="match status" value="2"/>
</dbReference>
<dbReference type="VEuPathDB" id="ToxoDB:cyc_01061"/>
<proteinExistence type="predicted"/>
<feature type="repeat" description="WD" evidence="3">
    <location>
        <begin position="599"/>
        <end position="640"/>
    </location>
</feature>
<organism evidence="5 6">
    <name type="scientific">Cyclospora cayetanensis</name>
    <dbReference type="NCBI Taxonomy" id="88456"/>
    <lineage>
        <taxon>Eukaryota</taxon>
        <taxon>Sar</taxon>
        <taxon>Alveolata</taxon>
        <taxon>Apicomplexa</taxon>
        <taxon>Conoidasida</taxon>
        <taxon>Coccidia</taxon>
        <taxon>Eucoccidiorida</taxon>
        <taxon>Eimeriorina</taxon>
        <taxon>Eimeriidae</taxon>
        <taxon>Cyclospora</taxon>
    </lineage>
</organism>
<dbReference type="SMART" id="SM00320">
    <property type="entry name" value="WD40"/>
    <property type="match status" value="7"/>
</dbReference>
<feature type="region of interest" description="Disordered" evidence="4">
    <location>
        <begin position="294"/>
        <end position="326"/>
    </location>
</feature>
<dbReference type="Pfam" id="PF00400">
    <property type="entry name" value="WD40"/>
    <property type="match status" value="2"/>
</dbReference>
<dbReference type="InterPro" id="IPR015943">
    <property type="entry name" value="WD40/YVTN_repeat-like_dom_sf"/>
</dbReference>
<evidence type="ECO:0000313" key="5">
    <source>
        <dbReference type="EMBL" id="OEH75672.1"/>
    </source>
</evidence>
<dbReference type="InterPro" id="IPR036322">
    <property type="entry name" value="WD40_repeat_dom_sf"/>
</dbReference>
<dbReference type="GO" id="GO:0030490">
    <property type="term" value="P:maturation of SSU-rRNA"/>
    <property type="evidence" value="ECO:0007669"/>
    <property type="project" value="TreeGrafter"/>
</dbReference>
<feature type="compositionally biased region" description="Basic residues" evidence="4">
    <location>
        <begin position="296"/>
        <end position="307"/>
    </location>
</feature>